<comment type="similarity">
    <text evidence="3">Belongs to the bacterial histone-like protein family.</text>
</comment>
<evidence type="ECO:0000313" key="5">
    <source>
        <dbReference type="Proteomes" id="UP000002020"/>
    </source>
</evidence>
<protein>
    <submittedName>
        <fullName evidence="4">Nucleoid DNA-binding protein, similar to integration host factor (IHF) and HU</fullName>
    </submittedName>
</protein>
<evidence type="ECO:0000256" key="3">
    <source>
        <dbReference type="RuleBase" id="RU003939"/>
    </source>
</evidence>
<proteinExistence type="inferred from homology"/>
<sequence length="96" mass="11229">MNKIEFIKQLSDKLETTEKEGKKIINAVIDVIRINLLQNEKILITGFGTFCVKTRSEREGKHPKTREIIKIPAKKIPSFKMSKRFKDVFIQIKKKL</sequence>
<dbReference type="AlphaFoldDB" id="B3R0E2"/>
<dbReference type="PRINTS" id="PR01727">
    <property type="entry name" value="DNABINDINGHU"/>
</dbReference>
<dbReference type="KEGG" id="pml:ATP_00119"/>
<dbReference type="GO" id="GO:0003677">
    <property type="term" value="F:DNA binding"/>
    <property type="evidence" value="ECO:0007669"/>
    <property type="project" value="UniProtKB-KW"/>
</dbReference>
<name>B3R0E2_PHYMT</name>
<accession>B3R0E2</accession>
<dbReference type="InterPro" id="IPR010992">
    <property type="entry name" value="IHF-like_DNA-bd_dom_sf"/>
</dbReference>
<evidence type="ECO:0000313" key="4">
    <source>
        <dbReference type="EMBL" id="CAP18306.1"/>
    </source>
</evidence>
<dbReference type="EMBL" id="CU469464">
    <property type="protein sequence ID" value="CAP18306.1"/>
    <property type="molecule type" value="Genomic_DNA"/>
</dbReference>
<dbReference type="Pfam" id="PF00216">
    <property type="entry name" value="Bac_DNA_binding"/>
    <property type="match status" value="1"/>
</dbReference>
<dbReference type="PANTHER" id="PTHR33175:SF3">
    <property type="entry name" value="DNA-BINDING PROTEIN HU-BETA"/>
    <property type="match status" value="1"/>
</dbReference>
<dbReference type="STRING" id="37692.ATP_00119"/>
<reference evidence="4 5" key="1">
    <citation type="journal article" date="2008" name="BMC Genomics">
        <title>The linear chromosome of the plant-pathogenic mycoplasma 'Candidatus Phytoplasma mali'.</title>
        <authorList>
            <person name="Kube M."/>
            <person name="Schneider B."/>
            <person name="Kuhl H."/>
            <person name="Dandekar T."/>
            <person name="Heitmann K."/>
            <person name="Migdoll A.M."/>
            <person name="Reinhardt R."/>
            <person name="Seemueller E."/>
        </authorList>
    </citation>
    <scope>NUCLEOTIDE SEQUENCE [LARGE SCALE GENOMIC DNA]</scope>
    <source>
        <strain evidence="4 5">AT</strain>
    </source>
</reference>
<dbReference type="PANTHER" id="PTHR33175">
    <property type="entry name" value="DNA-BINDING PROTEIN HU"/>
    <property type="match status" value="1"/>
</dbReference>
<dbReference type="SUPFAM" id="SSF47729">
    <property type="entry name" value="IHF-like DNA-binding proteins"/>
    <property type="match status" value="1"/>
</dbReference>
<keyword evidence="1" id="KW-0226">DNA condensation</keyword>
<dbReference type="InterPro" id="IPR000119">
    <property type="entry name" value="Hist_DNA-bd"/>
</dbReference>
<keyword evidence="5" id="KW-1185">Reference proteome</keyword>
<dbReference type="Proteomes" id="UP000002020">
    <property type="component" value="Chromosome"/>
</dbReference>
<evidence type="ECO:0000256" key="1">
    <source>
        <dbReference type="ARBA" id="ARBA00023067"/>
    </source>
</evidence>
<dbReference type="eggNOG" id="COG0776">
    <property type="taxonomic scope" value="Bacteria"/>
</dbReference>
<dbReference type="Gene3D" id="4.10.520.10">
    <property type="entry name" value="IHF-like DNA-binding proteins"/>
    <property type="match status" value="1"/>
</dbReference>
<dbReference type="HOGENOM" id="CLU_105066_3_3_14"/>
<dbReference type="GO" id="GO:0030527">
    <property type="term" value="F:structural constituent of chromatin"/>
    <property type="evidence" value="ECO:0007669"/>
    <property type="project" value="InterPro"/>
</dbReference>
<dbReference type="SMART" id="SM00411">
    <property type="entry name" value="BHL"/>
    <property type="match status" value="1"/>
</dbReference>
<gene>
    <name evidence="4" type="primary">himA</name>
    <name evidence="4" type="ordered locus">ATP_00119</name>
</gene>
<dbReference type="GO" id="GO:0030261">
    <property type="term" value="P:chromosome condensation"/>
    <property type="evidence" value="ECO:0007669"/>
    <property type="project" value="UniProtKB-KW"/>
</dbReference>
<dbReference type="CDD" id="cd13831">
    <property type="entry name" value="HU"/>
    <property type="match status" value="1"/>
</dbReference>
<keyword evidence="2 4" id="KW-0238">DNA-binding</keyword>
<evidence type="ECO:0000256" key="2">
    <source>
        <dbReference type="ARBA" id="ARBA00023125"/>
    </source>
</evidence>
<organism evidence="5">
    <name type="scientific">Phytoplasma mali (strain AT)</name>
    <dbReference type="NCBI Taxonomy" id="482235"/>
    <lineage>
        <taxon>Bacteria</taxon>
        <taxon>Bacillati</taxon>
        <taxon>Mycoplasmatota</taxon>
        <taxon>Mollicutes</taxon>
        <taxon>Acholeplasmatales</taxon>
        <taxon>Acholeplasmataceae</taxon>
        <taxon>Candidatus Phytoplasma</taxon>
        <taxon>16SrX (Apple proliferation group)</taxon>
    </lineage>
</organism>